<gene>
    <name evidence="3" type="ORF">NEA10_03430</name>
</gene>
<reference evidence="3" key="1">
    <citation type="submission" date="2022-06" db="EMBL/GenBank/DDBJ databases">
        <title>Genome sequence of Phormidium yuhuli AB48 isolated from an industrial photobioreactor environment.</title>
        <authorList>
            <person name="Qiu Y."/>
            <person name="Noonan A.J.C."/>
            <person name="Dofher K."/>
            <person name="Koch M."/>
            <person name="Kieft B."/>
            <person name="Lin X."/>
            <person name="Ziels R.M."/>
            <person name="Hallam S.J."/>
        </authorList>
    </citation>
    <scope>NUCLEOTIDE SEQUENCE</scope>
    <source>
        <strain evidence="3">AB48</strain>
    </source>
</reference>
<feature type="coiled-coil region" evidence="1">
    <location>
        <begin position="72"/>
        <end position="99"/>
    </location>
</feature>
<dbReference type="Proteomes" id="UP001056708">
    <property type="component" value="Chromosome"/>
</dbReference>
<accession>A0ABY5ASG3</accession>
<dbReference type="RefSeq" id="WP_252663823.1">
    <property type="nucleotide sequence ID" value="NZ_CP098611.1"/>
</dbReference>
<evidence type="ECO:0000313" key="3">
    <source>
        <dbReference type="EMBL" id="USR91793.1"/>
    </source>
</evidence>
<evidence type="ECO:0000256" key="1">
    <source>
        <dbReference type="SAM" id="Coils"/>
    </source>
</evidence>
<keyword evidence="4" id="KW-1185">Reference proteome</keyword>
<protein>
    <submittedName>
        <fullName evidence="3">Uncharacterized protein</fullName>
    </submittedName>
</protein>
<proteinExistence type="predicted"/>
<feature type="region of interest" description="Disordered" evidence="2">
    <location>
        <begin position="1"/>
        <end position="41"/>
    </location>
</feature>
<evidence type="ECO:0000256" key="2">
    <source>
        <dbReference type="SAM" id="MobiDB-lite"/>
    </source>
</evidence>
<dbReference type="EMBL" id="CP098611">
    <property type="protein sequence ID" value="USR91793.1"/>
    <property type="molecule type" value="Genomic_DNA"/>
</dbReference>
<keyword evidence="1" id="KW-0175">Coiled coil</keyword>
<name>A0ABY5ASG3_9CYAN</name>
<sequence>MNAPDRLPRPSVTPPVRVSPRPPSRRYPASSPRLRRDGVSPGLAVETGLQLAVNVTVSLGAIAALVHLVPSYQTGYQELEQLQEEVDMTRSQVQLLQGRFSRYFDPTQVNRLIEEETQRVDPQRVPIVWREPTSDEASH</sequence>
<organism evidence="3 4">
    <name type="scientific">Phormidium yuhuli AB48</name>
    <dbReference type="NCBI Taxonomy" id="2940671"/>
    <lineage>
        <taxon>Bacteria</taxon>
        <taxon>Bacillati</taxon>
        <taxon>Cyanobacteriota</taxon>
        <taxon>Cyanophyceae</taxon>
        <taxon>Oscillatoriophycideae</taxon>
        <taxon>Oscillatoriales</taxon>
        <taxon>Oscillatoriaceae</taxon>
        <taxon>Phormidium</taxon>
        <taxon>Phormidium yuhuli</taxon>
    </lineage>
</organism>
<evidence type="ECO:0000313" key="4">
    <source>
        <dbReference type="Proteomes" id="UP001056708"/>
    </source>
</evidence>